<dbReference type="InterPro" id="IPR007168">
    <property type="entry name" value="Phageshock_PspC_N"/>
</dbReference>
<name>A0ABS0DCS4_9NOCA</name>
<feature type="region of interest" description="Disordered" evidence="1">
    <location>
        <begin position="208"/>
        <end position="321"/>
    </location>
</feature>
<sequence>MENMTRTSVGDQLQQIWRTRPLRLPRHGPIAGVAAGFGRRYNVDPVLIRVAFVVSSMFGGAGIVLYLLAWLLLAEEGEPLSPAESLFGRKQYGEQPGRSQTKTIVLMVALAIAVTTVGPIGVEMAGSGMISLALMLAGWWMLFMRCPQPPPGTSPWNADDVPTTATGYPGTAFPPAASRPPGAYYSPFGSSAPAQAAQSTTAPMYSPYTKLPDYYEPDPRTDVTASDPAASAPADPEAPNAEAPEPLTPDSPSAPSPSIPATGPNLEKPAEPDSTADQANDIPEPAGPATASGSGPNLRKPSATEGGSPTASLPTGLPGLNTAVPPAWDPLGVAPLAWDLPDPTPARTVAAVTPDRPRSRFTPVVLGLAILAAAGAGALAAAGVDWMTPGRIAAVALAVIGLGLVAGAFLRRGHGLLVVTAPLAGFVLLASMIGPIDIDSTTVGNRAWAPASVADLESSYQLTMGDATLDLRSVRLTEDRTVDIDVRMGEVRILVPADMTLRTDCDVSIGEMQCPSGISGPNTPGAPVLDLNIDVQMGNVEVHRD</sequence>
<keyword evidence="5" id="KW-1185">Reference proteome</keyword>
<evidence type="ECO:0000256" key="2">
    <source>
        <dbReference type="SAM" id="Phobius"/>
    </source>
</evidence>
<feature type="region of interest" description="Disordered" evidence="1">
    <location>
        <begin position="153"/>
        <end position="175"/>
    </location>
</feature>
<feature type="transmembrane region" description="Helical" evidence="2">
    <location>
        <begin position="416"/>
        <end position="436"/>
    </location>
</feature>
<evidence type="ECO:0000313" key="4">
    <source>
        <dbReference type="EMBL" id="MBF6356239.1"/>
    </source>
</evidence>
<keyword evidence="2" id="KW-1133">Transmembrane helix</keyword>
<feature type="domain" description="Phage shock protein PspC N-terminal" evidence="3">
    <location>
        <begin position="21"/>
        <end position="75"/>
    </location>
</feature>
<feature type="transmembrane region" description="Helical" evidence="2">
    <location>
        <begin position="46"/>
        <end position="73"/>
    </location>
</feature>
<feature type="transmembrane region" description="Helical" evidence="2">
    <location>
        <begin position="364"/>
        <end position="384"/>
    </location>
</feature>
<feature type="transmembrane region" description="Helical" evidence="2">
    <location>
        <begin position="104"/>
        <end position="122"/>
    </location>
</feature>
<reference evidence="4 5" key="1">
    <citation type="submission" date="2020-10" db="EMBL/GenBank/DDBJ databases">
        <title>Identification of Nocardia species via Next-generation sequencing and recognition of intraspecies genetic diversity.</title>
        <authorList>
            <person name="Li P."/>
            <person name="Li P."/>
            <person name="Lu B."/>
        </authorList>
    </citation>
    <scope>NUCLEOTIDE SEQUENCE [LARGE SCALE GENOMIC DNA]</scope>
    <source>
        <strain evidence="4 5">BJ06-0143</strain>
    </source>
</reference>
<evidence type="ECO:0000259" key="3">
    <source>
        <dbReference type="Pfam" id="PF04024"/>
    </source>
</evidence>
<protein>
    <submittedName>
        <fullName evidence="4">PspC domain-containing protein</fullName>
    </submittedName>
</protein>
<keyword evidence="2" id="KW-0812">Transmembrane</keyword>
<feature type="transmembrane region" description="Helical" evidence="2">
    <location>
        <begin position="390"/>
        <end position="409"/>
    </location>
</feature>
<feature type="compositionally biased region" description="Low complexity" evidence="1">
    <location>
        <begin position="225"/>
        <end position="245"/>
    </location>
</feature>
<proteinExistence type="predicted"/>
<dbReference type="Proteomes" id="UP000707731">
    <property type="component" value="Unassembled WGS sequence"/>
</dbReference>
<dbReference type="Pfam" id="PF04024">
    <property type="entry name" value="PspC"/>
    <property type="match status" value="1"/>
</dbReference>
<evidence type="ECO:0000313" key="5">
    <source>
        <dbReference type="Proteomes" id="UP000707731"/>
    </source>
</evidence>
<organism evidence="4 5">
    <name type="scientific">Nocardia higoensis</name>
    <dbReference type="NCBI Taxonomy" id="228599"/>
    <lineage>
        <taxon>Bacteria</taxon>
        <taxon>Bacillati</taxon>
        <taxon>Actinomycetota</taxon>
        <taxon>Actinomycetes</taxon>
        <taxon>Mycobacteriales</taxon>
        <taxon>Nocardiaceae</taxon>
        <taxon>Nocardia</taxon>
    </lineage>
</organism>
<evidence type="ECO:0000256" key="1">
    <source>
        <dbReference type="SAM" id="MobiDB-lite"/>
    </source>
</evidence>
<dbReference type="EMBL" id="JADLQN010000002">
    <property type="protein sequence ID" value="MBF6356239.1"/>
    <property type="molecule type" value="Genomic_DNA"/>
</dbReference>
<gene>
    <name evidence="4" type="ORF">IU449_17095</name>
</gene>
<keyword evidence="2" id="KW-0472">Membrane</keyword>
<comment type="caution">
    <text evidence="4">The sequence shown here is derived from an EMBL/GenBank/DDBJ whole genome shotgun (WGS) entry which is preliminary data.</text>
</comment>
<feature type="compositionally biased region" description="Pro residues" evidence="1">
    <location>
        <begin position="246"/>
        <end position="258"/>
    </location>
</feature>
<accession>A0ABS0DCS4</accession>